<dbReference type="Gene3D" id="3.40.140.10">
    <property type="entry name" value="Cytidine Deaminase, domain 2"/>
    <property type="match status" value="1"/>
</dbReference>
<sequence length="162" mass="18518">MNQAAQIALNSTCERARCGSVIVKNDKTIGSGFNSPPQNKEEQRRCSYLKDSYHKKVTDKTCCVHAEQRAIMDALRNNRDKIVGSRLYFMRLDKNGTSSRAGKPYCTICSKMALDVGINEFVLWHKKGVCVYDTEEYNMLSFQYMKQVGEIQHHITLDIRKG</sequence>
<reference evidence="3" key="1">
    <citation type="submission" date="2017-09" db="EMBL/GenBank/DDBJ databases">
        <title>Depth-based differentiation of microbial function through sediment-hosted aquifers and enrichment of novel symbionts in the deep terrestrial subsurface.</title>
        <authorList>
            <person name="Probst A.J."/>
            <person name="Ladd B."/>
            <person name="Jarett J.K."/>
            <person name="Geller-Mcgrath D.E."/>
            <person name="Sieber C.M.K."/>
            <person name="Emerson J.B."/>
            <person name="Anantharaman K."/>
            <person name="Thomas B.C."/>
            <person name="Malmstrom R."/>
            <person name="Stieglmeier M."/>
            <person name="Klingl A."/>
            <person name="Woyke T."/>
            <person name="Ryan C.M."/>
            <person name="Banfield J.F."/>
        </authorList>
    </citation>
    <scope>NUCLEOTIDE SEQUENCE [LARGE SCALE GENOMIC DNA]</scope>
</reference>
<dbReference type="GO" id="GO:0003824">
    <property type="term" value="F:catalytic activity"/>
    <property type="evidence" value="ECO:0007669"/>
    <property type="project" value="InterPro"/>
</dbReference>
<gene>
    <name evidence="2" type="ORF">COS38_01110</name>
</gene>
<comment type="caution">
    <text evidence="2">The sequence shown here is derived from an EMBL/GenBank/DDBJ whole genome shotgun (WGS) entry which is preliminary data.</text>
</comment>
<feature type="domain" description="CMP/dCMP-type deaminase" evidence="1">
    <location>
        <begin position="1"/>
        <end position="145"/>
    </location>
</feature>
<organism evidence="2 3">
    <name type="scientific">Candidatus Berkelbacteria bacterium CG03_land_8_20_14_0_80_40_36</name>
    <dbReference type="NCBI Taxonomy" id="1974509"/>
    <lineage>
        <taxon>Bacteria</taxon>
        <taxon>Candidatus Berkelbacteria</taxon>
    </lineage>
</organism>
<dbReference type="InterPro" id="IPR002125">
    <property type="entry name" value="CMP_dCMP_dom"/>
</dbReference>
<evidence type="ECO:0000313" key="2">
    <source>
        <dbReference type="EMBL" id="PIV25537.1"/>
    </source>
</evidence>
<dbReference type="EMBL" id="PEUM01000028">
    <property type="protein sequence ID" value="PIV25537.1"/>
    <property type="molecule type" value="Genomic_DNA"/>
</dbReference>
<evidence type="ECO:0000313" key="3">
    <source>
        <dbReference type="Proteomes" id="UP000229966"/>
    </source>
</evidence>
<proteinExistence type="predicted"/>
<dbReference type="InterPro" id="IPR016193">
    <property type="entry name" value="Cytidine_deaminase-like"/>
</dbReference>
<protein>
    <recommendedName>
        <fullName evidence="1">CMP/dCMP-type deaminase domain-containing protein</fullName>
    </recommendedName>
</protein>
<dbReference type="SUPFAM" id="SSF53927">
    <property type="entry name" value="Cytidine deaminase-like"/>
    <property type="match status" value="1"/>
</dbReference>
<name>A0A2M7CIS1_9BACT</name>
<evidence type="ECO:0000259" key="1">
    <source>
        <dbReference type="PROSITE" id="PS51747"/>
    </source>
</evidence>
<dbReference type="AlphaFoldDB" id="A0A2M7CIS1"/>
<accession>A0A2M7CIS1</accession>
<dbReference type="Proteomes" id="UP000229966">
    <property type="component" value="Unassembled WGS sequence"/>
</dbReference>
<dbReference type="Pfam" id="PF00383">
    <property type="entry name" value="dCMP_cyt_deam_1"/>
    <property type="match status" value="1"/>
</dbReference>
<dbReference type="PROSITE" id="PS51747">
    <property type="entry name" value="CYT_DCMP_DEAMINASES_2"/>
    <property type="match status" value="1"/>
</dbReference>